<reference evidence="2" key="1">
    <citation type="submission" date="2014-12" db="EMBL/GenBank/DDBJ databases">
        <title>Insight into the proteome of Arion vulgaris.</title>
        <authorList>
            <person name="Aradska J."/>
            <person name="Bulat T."/>
            <person name="Smidak R."/>
            <person name="Sarate P."/>
            <person name="Gangsoo J."/>
            <person name="Sialana F."/>
            <person name="Bilban M."/>
            <person name="Lubec G."/>
        </authorList>
    </citation>
    <scope>NUCLEOTIDE SEQUENCE</scope>
    <source>
        <tissue evidence="2">Skin</tissue>
    </source>
</reference>
<feature type="non-terminal residue" evidence="2">
    <location>
        <position position="214"/>
    </location>
</feature>
<dbReference type="EMBL" id="HACG01046267">
    <property type="protein sequence ID" value="CEK93132.1"/>
    <property type="molecule type" value="Transcribed_RNA"/>
</dbReference>
<feature type="compositionally biased region" description="Basic and acidic residues" evidence="1">
    <location>
        <begin position="204"/>
        <end position="214"/>
    </location>
</feature>
<protein>
    <submittedName>
        <fullName evidence="2">Uncharacterized protein</fullName>
    </submittedName>
</protein>
<proteinExistence type="predicted"/>
<name>A0A0B7BJR9_9EUPU</name>
<dbReference type="AlphaFoldDB" id="A0A0B7BJR9"/>
<feature type="compositionally biased region" description="Acidic residues" evidence="1">
    <location>
        <begin position="191"/>
        <end position="203"/>
    </location>
</feature>
<sequence length="214" mass="23846">LVESKDVLGTLRNPRKWPIIEVEEVDDILFDAWKDESDGGIQETDIEKQNELLEAITVALREEIEITAARDKVAKEWWKKEQLEQKSEGFWNEHTTEGMETIRDDAVMPEDAQDGTETAMSVNITTAAEIAAASEDETIEADITEKDVSIDTETAASKDKLLKEGTVEDDDALEKKEALICEDATANAELAIDEDAETIEETSQDEKAEEKAEA</sequence>
<feature type="non-terminal residue" evidence="2">
    <location>
        <position position="1"/>
    </location>
</feature>
<accession>A0A0B7BJR9</accession>
<feature type="region of interest" description="Disordered" evidence="1">
    <location>
        <begin position="187"/>
        <end position="214"/>
    </location>
</feature>
<evidence type="ECO:0000256" key="1">
    <source>
        <dbReference type="SAM" id="MobiDB-lite"/>
    </source>
</evidence>
<organism evidence="2">
    <name type="scientific">Arion vulgaris</name>
    <dbReference type="NCBI Taxonomy" id="1028688"/>
    <lineage>
        <taxon>Eukaryota</taxon>
        <taxon>Metazoa</taxon>
        <taxon>Spiralia</taxon>
        <taxon>Lophotrochozoa</taxon>
        <taxon>Mollusca</taxon>
        <taxon>Gastropoda</taxon>
        <taxon>Heterobranchia</taxon>
        <taxon>Euthyneura</taxon>
        <taxon>Panpulmonata</taxon>
        <taxon>Eupulmonata</taxon>
        <taxon>Stylommatophora</taxon>
        <taxon>Helicina</taxon>
        <taxon>Arionoidea</taxon>
        <taxon>Arionidae</taxon>
        <taxon>Arion</taxon>
    </lineage>
</organism>
<evidence type="ECO:0000313" key="2">
    <source>
        <dbReference type="EMBL" id="CEK93132.1"/>
    </source>
</evidence>
<gene>
    <name evidence="2" type="primary">ORF192205</name>
</gene>